<comment type="subcellular location">
    <subcellularLocation>
        <location evidence="2">Bacterial flagellum basal body</location>
    </subcellularLocation>
</comment>
<keyword evidence="5" id="KW-0966">Cell projection</keyword>
<dbReference type="PANTHER" id="PTHR30435:SF19">
    <property type="entry name" value="FLAGELLAR BASAL-BODY ROD PROTEIN FLGG"/>
    <property type="match status" value="1"/>
</dbReference>
<proteinExistence type="inferred from homology"/>
<dbReference type="Pfam" id="PF22692">
    <property type="entry name" value="LlgE_F_G_D1"/>
    <property type="match status" value="1"/>
</dbReference>
<comment type="caution">
    <text evidence="5">The sequence shown here is derived from an EMBL/GenBank/DDBJ whole genome shotgun (WGS) entry which is preliminary data.</text>
</comment>
<dbReference type="GO" id="GO:0030694">
    <property type="term" value="C:bacterial-type flagellum basal body, rod"/>
    <property type="evidence" value="ECO:0007669"/>
    <property type="project" value="InterPro"/>
</dbReference>
<evidence type="ECO:0000259" key="3">
    <source>
        <dbReference type="Pfam" id="PF06429"/>
    </source>
</evidence>
<keyword evidence="5" id="KW-0282">Flagellum</keyword>
<protein>
    <submittedName>
        <fullName evidence="5">Flagellar basal-body rod protein FlgF</fullName>
    </submittedName>
</protein>
<organism evidence="5 6">
    <name type="scientific">Aerophobetes bacterium</name>
    <dbReference type="NCBI Taxonomy" id="2030807"/>
    <lineage>
        <taxon>Bacteria</taxon>
        <taxon>Candidatus Aerophobota</taxon>
    </lineage>
</organism>
<evidence type="ECO:0000313" key="6">
    <source>
        <dbReference type="Proteomes" id="UP000279422"/>
    </source>
</evidence>
<accession>A0A497E2V5</accession>
<evidence type="ECO:0000259" key="4">
    <source>
        <dbReference type="Pfam" id="PF22692"/>
    </source>
</evidence>
<dbReference type="InterPro" id="IPR010930">
    <property type="entry name" value="Flg_bb/hook_C_dom"/>
</dbReference>
<feature type="domain" description="Flagellar basal-body/hook protein C-terminal" evidence="3">
    <location>
        <begin position="193"/>
        <end position="235"/>
    </location>
</feature>
<dbReference type="GO" id="GO:0071978">
    <property type="term" value="P:bacterial-type flagellum-dependent swarming motility"/>
    <property type="evidence" value="ECO:0007669"/>
    <property type="project" value="TreeGrafter"/>
</dbReference>
<sequence>MIRGLYSSASGAVSAVQAQQVIVNNLANIATTAFKRDIPLYESFSRILEKKMSQEEQGVRLRESFPDFSQGRFVHTGNTFDLALEGEGFFVISTSQGIAYTRAGNFTLDSEGKLVTPNGFPVMGEDGPIIIPGEKAQDVKFTPEGEVRVNGEIINRIRIDFLPEPSLLYKVGNSLFKPYKGARVAEAKKTYLRQGYLELSNVEPIKEMVELISNFRLYEVNQRVLQLQDDTLDKTCNQVGRIK</sequence>
<dbReference type="SUPFAM" id="SSF117143">
    <property type="entry name" value="Flagellar hook protein flgE"/>
    <property type="match status" value="1"/>
</dbReference>
<reference evidence="5 6" key="1">
    <citation type="submission" date="2018-06" db="EMBL/GenBank/DDBJ databases">
        <title>Extensive metabolic versatility and redundancy in microbially diverse, dynamic hydrothermal sediments.</title>
        <authorList>
            <person name="Dombrowski N."/>
            <person name="Teske A."/>
            <person name="Baker B.J."/>
        </authorList>
    </citation>
    <scope>NUCLEOTIDE SEQUENCE [LARGE SCALE GENOMIC DNA]</scope>
    <source>
        <strain evidence="5">B47_G16</strain>
    </source>
</reference>
<feature type="domain" description="Flagellar hook protein FlgE/F/G-like D1" evidence="4">
    <location>
        <begin position="83"/>
        <end position="149"/>
    </location>
</feature>
<dbReference type="InterPro" id="IPR020013">
    <property type="entry name" value="Flagellar_FlgE/F/G"/>
</dbReference>
<dbReference type="Proteomes" id="UP000279422">
    <property type="component" value="Unassembled WGS sequence"/>
</dbReference>
<keyword evidence="5" id="KW-0969">Cilium</keyword>
<dbReference type="NCBIfam" id="TIGR02490">
    <property type="entry name" value="flgF"/>
    <property type="match status" value="1"/>
</dbReference>
<comment type="similarity">
    <text evidence="1 2">Belongs to the flagella basal body rod proteins family.</text>
</comment>
<dbReference type="InterPro" id="IPR037925">
    <property type="entry name" value="FlgE/F/G-like"/>
</dbReference>
<evidence type="ECO:0000256" key="1">
    <source>
        <dbReference type="ARBA" id="ARBA00009677"/>
    </source>
</evidence>
<gene>
    <name evidence="5" type="primary">flgF</name>
    <name evidence="5" type="ORF">DRJ00_06215</name>
</gene>
<evidence type="ECO:0000313" key="5">
    <source>
        <dbReference type="EMBL" id="RLE08473.1"/>
    </source>
</evidence>
<dbReference type="AlphaFoldDB" id="A0A497E2V5"/>
<keyword evidence="2" id="KW-0975">Bacterial flagellum</keyword>
<dbReference type="NCBIfam" id="TIGR03506">
    <property type="entry name" value="FlgEFG_subfam"/>
    <property type="match status" value="1"/>
</dbReference>
<evidence type="ECO:0000256" key="2">
    <source>
        <dbReference type="RuleBase" id="RU362116"/>
    </source>
</evidence>
<name>A0A497E2V5_UNCAE</name>
<dbReference type="PANTHER" id="PTHR30435">
    <property type="entry name" value="FLAGELLAR PROTEIN"/>
    <property type="match status" value="1"/>
</dbReference>
<dbReference type="Pfam" id="PF06429">
    <property type="entry name" value="Flg_bbr_C"/>
    <property type="match status" value="1"/>
</dbReference>
<dbReference type="InterPro" id="IPR053967">
    <property type="entry name" value="LlgE_F_G-like_D1"/>
</dbReference>
<dbReference type="EMBL" id="QMPZ01000095">
    <property type="protein sequence ID" value="RLE08473.1"/>
    <property type="molecule type" value="Genomic_DNA"/>
</dbReference>
<dbReference type="InterPro" id="IPR012836">
    <property type="entry name" value="FlgF"/>
</dbReference>